<sequence>MEPLPADLSSIVPPGDLSPEIRALAARHKRANGPVMAMVNRLGGTLEKQMALVPQVYRTQIERVVAQALSAAMTVAGQGDRLPDTGTRGPLFAAMATGAAGGAGGLATALAELPVTVTVILHAIRQAARAEGFDPDDPAIRAECIRVFGAGSPLAEDDGINTSFFSARLTLTGPAVQKVIASVAPKLATALGQKLAAQAIPVIGAVTGAALNAAFLTYYSEIARVRFALLRLSQTHGAEQVLADFRTAVAAPRLRAGI</sequence>
<comment type="caution">
    <text evidence="1">The sequence shown here is derived from an EMBL/GenBank/DDBJ whole genome shotgun (WGS) entry which is preliminary data.</text>
</comment>
<evidence type="ECO:0000313" key="2">
    <source>
        <dbReference type="Proteomes" id="UP000284547"/>
    </source>
</evidence>
<dbReference type="PANTHER" id="PTHR41260">
    <property type="entry name" value="PROTEIN ECSC"/>
    <property type="match status" value="1"/>
</dbReference>
<reference evidence="1 2" key="1">
    <citation type="submission" date="2018-08" db="EMBL/GenBank/DDBJ databases">
        <title>Flavobacterium tibetense sp. nov., isolated from a wetland YonghuCo on Tibetan Plateau.</title>
        <authorList>
            <person name="Phurbu D."/>
            <person name="Lu H."/>
            <person name="Xing P."/>
        </authorList>
    </citation>
    <scope>NUCLEOTIDE SEQUENCE [LARGE SCALE GENOMIC DNA]</scope>
    <source>
        <strain evidence="1 2">DJC</strain>
    </source>
</reference>
<proteinExistence type="predicted"/>
<accession>A0A411YY15</accession>
<evidence type="ECO:0000313" key="1">
    <source>
        <dbReference type="EMBL" id="RGP35670.1"/>
    </source>
</evidence>
<dbReference type="Pfam" id="PF12787">
    <property type="entry name" value="EcsC"/>
    <property type="match status" value="1"/>
</dbReference>
<dbReference type="AlphaFoldDB" id="A0A411YY15"/>
<dbReference type="EMBL" id="QWEY01000013">
    <property type="protein sequence ID" value="RGP35670.1"/>
    <property type="molecule type" value="Genomic_DNA"/>
</dbReference>
<dbReference type="Proteomes" id="UP000284547">
    <property type="component" value="Unassembled WGS sequence"/>
</dbReference>
<dbReference type="InterPro" id="IPR024787">
    <property type="entry name" value="EcsC"/>
</dbReference>
<name>A0A411YY15_9RHOB</name>
<keyword evidence="2" id="KW-1185">Reference proteome</keyword>
<keyword evidence="1" id="KW-0378">Hydrolase</keyword>
<dbReference type="PANTHER" id="PTHR41260:SF1">
    <property type="entry name" value="PROTEIN ECSC"/>
    <property type="match status" value="1"/>
</dbReference>
<keyword evidence="1" id="KW-0645">Protease</keyword>
<organism evidence="1 2">
    <name type="scientific">Pseudotabrizicola alkalilacus</name>
    <dbReference type="NCBI Taxonomy" id="2305252"/>
    <lineage>
        <taxon>Bacteria</taxon>
        <taxon>Pseudomonadati</taxon>
        <taxon>Pseudomonadota</taxon>
        <taxon>Alphaproteobacteria</taxon>
        <taxon>Rhodobacterales</taxon>
        <taxon>Paracoccaceae</taxon>
        <taxon>Pseudotabrizicola</taxon>
    </lineage>
</organism>
<dbReference type="GO" id="GO:0008233">
    <property type="term" value="F:peptidase activity"/>
    <property type="evidence" value="ECO:0007669"/>
    <property type="project" value="UniProtKB-KW"/>
</dbReference>
<dbReference type="GO" id="GO:0006508">
    <property type="term" value="P:proteolysis"/>
    <property type="evidence" value="ECO:0007669"/>
    <property type="project" value="UniProtKB-KW"/>
</dbReference>
<dbReference type="OrthoDB" id="7569638at2"/>
<protein>
    <submittedName>
        <fullName evidence="1">Staphylolytic protease PREPROENZYME LASA</fullName>
    </submittedName>
</protein>
<gene>
    <name evidence="1" type="ORF">D1012_18965</name>
</gene>